<dbReference type="SUPFAM" id="SSF100920">
    <property type="entry name" value="Heat shock protein 70kD (HSP70), peptide-binding domain"/>
    <property type="match status" value="1"/>
</dbReference>
<evidence type="ECO:0000256" key="9">
    <source>
        <dbReference type="ARBA" id="ARBA00024825"/>
    </source>
</evidence>
<dbReference type="Gene3D" id="3.90.640.10">
    <property type="entry name" value="Actin, Chain A, domain 4"/>
    <property type="match status" value="1"/>
</dbReference>
<dbReference type="PANTHER" id="PTHR19375">
    <property type="entry name" value="HEAT SHOCK PROTEIN 70KDA"/>
    <property type="match status" value="1"/>
</dbReference>
<keyword evidence="7 10" id="KW-0067">ATP-binding</keyword>
<evidence type="ECO:0000256" key="5">
    <source>
        <dbReference type="ARBA" id="ARBA00022490"/>
    </source>
</evidence>
<dbReference type="InterPro" id="IPR013126">
    <property type="entry name" value="Hsp_70_fam"/>
</dbReference>
<evidence type="ECO:0000256" key="8">
    <source>
        <dbReference type="ARBA" id="ARBA00023186"/>
    </source>
</evidence>
<proteinExistence type="inferred from homology"/>
<dbReference type="CDD" id="cd10238">
    <property type="entry name" value="ASKHA_NBD_HSP70_HSPA14"/>
    <property type="match status" value="1"/>
</dbReference>
<dbReference type="EMBL" id="CALNXK010000002">
    <property type="protein sequence ID" value="CAH3033428.1"/>
    <property type="molecule type" value="Genomic_DNA"/>
</dbReference>
<comment type="subunit">
    <text evidence="3">Component of ribosome-associated complex (RAC), a heterodimer composed of Hsp70/DnaK-type chaperone HSPA14 and Hsp40/DnaJ-type chaperone DNAJC2.</text>
</comment>
<protein>
    <recommendedName>
        <fullName evidence="4">Heat shock 70 kDa protein 14</fullName>
    </recommendedName>
</protein>
<sequence length="511" mass="55829">MAAVGIHLGSTSASLALHKDGRTEILTNDAGDRVTPALVACLGKEKSIGLPAKHGLIRNSKNTMARAFKIVGLRFSADVVQEEVQISDCKIVCKDGEPTFEVVVNEKPRFFSPKDVVRMIFQKLLEIAQANGGNDIEDAVITVPLHFSDEQRVAMREAAEDAGFNVLRVISQPSAAALAYDIGQSDRTVVRMVVVYRLGGTSLDVTVLAISGGMYRVVATDNDTSIGGVKFDKLLAQHLAAEFQRQWKQDITGNGRAMAKLLAGAESCKHVLSSRDTATCAIESLYDGIDLNSKVTRARFESLCLSLFQQTLKTIDRVLAKSNITKDNVDQVILVGGSTRIPRIQQLLQEYFVSKEVLQSISPDGVLAYGAAIQATFLLGKGERTNDDLEEVECTSKAISVMLEEANLPMRQIIPKYTPIPLRRTHNFTTSLDKQETVCLCVYEVDEDDSCDRGKTLLAKVVLADIPPMAKGEAIIVGTFHIRRRREDGSLHIHLVEKTSEKSADISIDAS</sequence>
<dbReference type="Gene3D" id="2.60.34.10">
    <property type="entry name" value="Substrate Binding Domain Of DNAk, Chain A, domain 1"/>
    <property type="match status" value="1"/>
</dbReference>
<dbReference type="Pfam" id="PF00012">
    <property type="entry name" value="HSP70"/>
    <property type="match status" value="1"/>
</dbReference>
<keyword evidence="5" id="KW-0963">Cytoplasm</keyword>
<dbReference type="Gene3D" id="3.30.30.30">
    <property type="match status" value="1"/>
</dbReference>
<evidence type="ECO:0000313" key="12">
    <source>
        <dbReference type="Proteomes" id="UP001159405"/>
    </source>
</evidence>
<organism evidence="11 12">
    <name type="scientific">Porites lobata</name>
    <dbReference type="NCBI Taxonomy" id="104759"/>
    <lineage>
        <taxon>Eukaryota</taxon>
        <taxon>Metazoa</taxon>
        <taxon>Cnidaria</taxon>
        <taxon>Anthozoa</taxon>
        <taxon>Hexacorallia</taxon>
        <taxon>Scleractinia</taxon>
        <taxon>Fungiina</taxon>
        <taxon>Poritidae</taxon>
        <taxon>Porites</taxon>
    </lineage>
</organism>
<comment type="similarity">
    <text evidence="2 10">Belongs to the heat shock protein 70 family.</text>
</comment>
<dbReference type="InterPro" id="IPR029047">
    <property type="entry name" value="HSP70_peptide-bd_sf"/>
</dbReference>
<accession>A0ABN8MWA9</accession>
<evidence type="ECO:0000256" key="7">
    <source>
        <dbReference type="ARBA" id="ARBA00022840"/>
    </source>
</evidence>
<dbReference type="InterPro" id="IPR042049">
    <property type="entry name" value="HSPA14_NBD"/>
</dbReference>
<keyword evidence="6 10" id="KW-0547">Nucleotide-binding</keyword>
<evidence type="ECO:0000256" key="1">
    <source>
        <dbReference type="ARBA" id="ARBA00004514"/>
    </source>
</evidence>
<comment type="function">
    <text evidence="9">Component of the ribosome-associated complex (RAC), a complex involved in folding or maintaining nascent polypeptides in a folding-competent state. In the RAC complex, binds to the nascent polypeptide chain, while DNAJC2 stimulates its ATPase activity.</text>
</comment>
<dbReference type="Proteomes" id="UP001159405">
    <property type="component" value="Unassembled WGS sequence"/>
</dbReference>
<evidence type="ECO:0000256" key="3">
    <source>
        <dbReference type="ARBA" id="ARBA00011347"/>
    </source>
</evidence>
<name>A0ABN8MWA9_9CNID</name>
<dbReference type="Gene3D" id="3.30.420.40">
    <property type="match status" value="2"/>
</dbReference>
<dbReference type="PROSITE" id="PS01036">
    <property type="entry name" value="HSP70_3"/>
    <property type="match status" value="1"/>
</dbReference>
<evidence type="ECO:0000313" key="11">
    <source>
        <dbReference type="EMBL" id="CAH3033428.1"/>
    </source>
</evidence>
<reference evidence="11 12" key="1">
    <citation type="submission" date="2022-05" db="EMBL/GenBank/DDBJ databases">
        <authorList>
            <consortium name="Genoscope - CEA"/>
            <person name="William W."/>
        </authorList>
    </citation>
    <scope>NUCLEOTIDE SEQUENCE [LARGE SCALE GENOMIC DNA]</scope>
</reference>
<gene>
    <name evidence="11" type="ORF">PLOB_00016505</name>
</gene>
<keyword evidence="12" id="KW-1185">Reference proteome</keyword>
<comment type="subcellular location">
    <subcellularLocation>
        <location evidence="1">Cytoplasm</location>
        <location evidence="1">Cytosol</location>
    </subcellularLocation>
</comment>
<keyword evidence="8" id="KW-0143">Chaperone</keyword>
<comment type="caution">
    <text evidence="11">The sequence shown here is derived from an EMBL/GenBank/DDBJ whole genome shotgun (WGS) entry which is preliminary data.</text>
</comment>
<dbReference type="InterPro" id="IPR018181">
    <property type="entry name" value="Heat_shock_70_CS"/>
</dbReference>
<evidence type="ECO:0000256" key="6">
    <source>
        <dbReference type="ARBA" id="ARBA00022741"/>
    </source>
</evidence>
<evidence type="ECO:0000256" key="4">
    <source>
        <dbReference type="ARBA" id="ARBA00018766"/>
    </source>
</evidence>
<dbReference type="InterPro" id="IPR043129">
    <property type="entry name" value="ATPase_NBD"/>
</dbReference>
<dbReference type="PRINTS" id="PR00301">
    <property type="entry name" value="HEATSHOCK70"/>
</dbReference>
<dbReference type="SUPFAM" id="SSF53067">
    <property type="entry name" value="Actin-like ATPase domain"/>
    <property type="match status" value="2"/>
</dbReference>
<evidence type="ECO:0000256" key="2">
    <source>
        <dbReference type="ARBA" id="ARBA00007381"/>
    </source>
</evidence>
<evidence type="ECO:0000256" key="10">
    <source>
        <dbReference type="RuleBase" id="RU003322"/>
    </source>
</evidence>